<accession>A0A1A8GLU5</accession>
<gene>
    <name evidence="1" type="primary">CR753886.1</name>
</gene>
<protein>
    <submittedName>
        <fullName evidence="1">Uncharacterized protein</fullName>
    </submittedName>
</protein>
<feature type="non-terminal residue" evidence="1">
    <location>
        <position position="1"/>
    </location>
</feature>
<dbReference type="EMBL" id="HAEC01003919">
    <property type="protein sequence ID" value="SBQ71996.1"/>
    <property type="molecule type" value="Transcribed_RNA"/>
</dbReference>
<sequence length="62" mass="7182">NRSLDSLCQKARSRQEVSDCLQVKKHFCKLKCVELHFNIKSIIINCYSSISSGTLERKTCYQ</sequence>
<proteinExistence type="predicted"/>
<dbReference type="AlphaFoldDB" id="A0A1A8GLU5"/>
<evidence type="ECO:0000313" key="1">
    <source>
        <dbReference type="EMBL" id="SBQ71996.1"/>
    </source>
</evidence>
<reference evidence="1" key="2">
    <citation type="submission" date="2016-06" db="EMBL/GenBank/DDBJ databases">
        <title>The genome of a short-lived fish provides insights into sex chromosome evolution and the genetic control of aging.</title>
        <authorList>
            <person name="Reichwald K."/>
            <person name="Felder M."/>
            <person name="Petzold A."/>
            <person name="Koch P."/>
            <person name="Groth M."/>
            <person name="Platzer M."/>
        </authorList>
    </citation>
    <scope>NUCLEOTIDE SEQUENCE</scope>
    <source>
        <tissue evidence="1">Brain</tissue>
    </source>
</reference>
<reference evidence="1" key="1">
    <citation type="submission" date="2016-05" db="EMBL/GenBank/DDBJ databases">
        <authorList>
            <person name="Lavstsen T."/>
            <person name="Jespersen J.S."/>
        </authorList>
    </citation>
    <scope>NUCLEOTIDE SEQUENCE</scope>
    <source>
        <tissue evidence="1">Brain</tissue>
    </source>
</reference>
<name>A0A1A8GLU5_9TELE</name>
<organism evidence="1">
    <name type="scientific">Nothobranchius korthausae</name>
    <dbReference type="NCBI Taxonomy" id="1143690"/>
    <lineage>
        <taxon>Eukaryota</taxon>
        <taxon>Metazoa</taxon>
        <taxon>Chordata</taxon>
        <taxon>Craniata</taxon>
        <taxon>Vertebrata</taxon>
        <taxon>Euteleostomi</taxon>
        <taxon>Actinopterygii</taxon>
        <taxon>Neopterygii</taxon>
        <taxon>Teleostei</taxon>
        <taxon>Neoteleostei</taxon>
        <taxon>Acanthomorphata</taxon>
        <taxon>Ovalentaria</taxon>
        <taxon>Atherinomorphae</taxon>
        <taxon>Cyprinodontiformes</taxon>
        <taxon>Nothobranchiidae</taxon>
        <taxon>Nothobranchius</taxon>
    </lineage>
</organism>